<evidence type="ECO:0000313" key="3">
    <source>
        <dbReference type="Proteomes" id="UP000191672"/>
    </source>
</evidence>
<keyword evidence="1" id="KW-0732">Signal</keyword>
<feature type="signal peptide" evidence="1">
    <location>
        <begin position="1"/>
        <end position="23"/>
    </location>
</feature>
<dbReference type="EMBL" id="MDYN01000005">
    <property type="protein sequence ID" value="OQD87685.1"/>
    <property type="molecule type" value="Genomic_DNA"/>
</dbReference>
<organism evidence="2 3">
    <name type="scientific">Penicillium antarcticum</name>
    <dbReference type="NCBI Taxonomy" id="416450"/>
    <lineage>
        <taxon>Eukaryota</taxon>
        <taxon>Fungi</taxon>
        <taxon>Dikarya</taxon>
        <taxon>Ascomycota</taxon>
        <taxon>Pezizomycotina</taxon>
        <taxon>Eurotiomycetes</taxon>
        <taxon>Eurotiomycetidae</taxon>
        <taxon>Eurotiales</taxon>
        <taxon>Aspergillaceae</taxon>
        <taxon>Penicillium</taxon>
    </lineage>
</organism>
<sequence>MHLSPLSLTLLLTLPALSTASQADPTLGSTLNVTVLGARHNRSTLECWALQPGFETSAQAGTSGSSVLDMGVATGNASFTAIAAGFDGGRHNAPALQWVVFLSGLAHITLPNSTAEAWIEGGKNGALLALDTADVSALGHYTVYPSKERTVALQIPLGEDGIPNHHVLHGGACQGDELLD</sequence>
<feature type="chain" id="PRO_5013184153" description="Small secreted protein" evidence="1">
    <location>
        <begin position="24"/>
        <end position="180"/>
    </location>
</feature>
<comment type="caution">
    <text evidence="2">The sequence shown here is derived from an EMBL/GenBank/DDBJ whole genome shotgun (WGS) entry which is preliminary data.</text>
</comment>
<name>A0A1V6QEP4_9EURO</name>
<keyword evidence="3" id="KW-1185">Reference proteome</keyword>
<reference evidence="3" key="1">
    <citation type="journal article" date="2017" name="Nat. Microbiol.">
        <title>Global analysis of biosynthetic gene clusters reveals vast potential of secondary metabolite production in Penicillium species.</title>
        <authorList>
            <person name="Nielsen J.C."/>
            <person name="Grijseels S."/>
            <person name="Prigent S."/>
            <person name="Ji B."/>
            <person name="Dainat J."/>
            <person name="Nielsen K.F."/>
            <person name="Frisvad J.C."/>
            <person name="Workman M."/>
            <person name="Nielsen J."/>
        </authorList>
    </citation>
    <scope>NUCLEOTIDE SEQUENCE [LARGE SCALE GENOMIC DNA]</scope>
    <source>
        <strain evidence="3">IBT 31811</strain>
    </source>
</reference>
<dbReference type="AlphaFoldDB" id="A0A1V6QEP4"/>
<dbReference type="OrthoDB" id="3223416at2759"/>
<protein>
    <recommendedName>
        <fullName evidence="4">Small secreted protein</fullName>
    </recommendedName>
</protein>
<dbReference type="Proteomes" id="UP000191672">
    <property type="component" value="Unassembled WGS sequence"/>
</dbReference>
<accession>A0A1V6QEP4</accession>
<evidence type="ECO:0000313" key="2">
    <source>
        <dbReference type="EMBL" id="OQD87685.1"/>
    </source>
</evidence>
<evidence type="ECO:0008006" key="4">
    <source>
        <dbReference type="Google" id="ProtNLM"/>
    </source>
</evidence>
<proteinExistence type="predicted"/>
<evidence type="ECO:0000256" key="1">
    <source>
        <dbReference type="SAM" id="SignalP"/>
    </source>
</evidence>
<gene>
    <name evidence="2" type="ORF">PENANT_c005G06034</name>
</gene>